<evidence type="ECO:0000313" key="3">
    <source>
        <dbReference type="Proteomes" id="UP000314986"/>
    </source>
</evidence>
<dbReference type="PANTHER" id="PTHR15124">
    <property type="entry name" value="SELENOPROTEIN W"/>
    <property type="match status" value="1"/>
</dbReference>
<dbReference type="InterPro" id="IPR011893">
    <property type="entry name" value="Selenoprotein_Rdx-typ"/>
</dbReference>
<dbReference type="STRING" id="7868.ENSCMIP00000014072"/>
<dbReference type="NCBIfam" id="TIGR02174">
    <property type="entry name" value="CXXU_selWTH"/>
    <property type="match status" value="1"/>
</dbReference>
<sequence length="86" mass="9556">MGLQIHVVFCGSCGYKSKFLQLKKSLEVEFPGELEITGEGTQTRSGKFEVVTKDGKVLHSKENGEGFVDNDKLQKIVAWIQAALRK</sequence>
<evidence type="ECO:0000313" key="2">
    <source>
        <dbReference type="Ensembl" id="ENSCMIP00000014072.1"/>
    </source>
</evidence>
<dbReference type="Gene3D" id="3.40.30.10">
    <property type="entry name" value="Glutaredoxin"/>
    <property type="match status" value="1"/>
</dbReference>
<dbReference type="Ensembl" id="ENSCMIT00000014377.1">
    <property type="protein sequence ID" value="ENSCMIP00000014072.1"/>
    <property type="gene ID" value="ENSCMIG00000007012.1"/>
</dbReference>
<dbReference type="InterPro" id="IPR051441">
    <property type="entry name" value="SelW_related"/>
</dbReference>
<dbReference type="InParanoid" id="A0A4W3HG06"/>
<organism evidence="2 3">
    <name type="scientific">Callorhinchus milii</name>
    <name type="common">Ghost shark</name>
    <dbReference type="NCBI Taxonomy" id="7868"/>
    <lineage>
        <taxon>Eukaryota</taxon>
        <taxon>Metazoa</taxon>
        <taxon>Chordata</taxon>
        <taxon>Craniata</taxon>
        <taxon>Vertebrata</taxon>
        <taxon>Chondrichthyes</taxon>
        <taxon>Holocephali</taxon>
        <taxon>Chimaeriformes</taxon>
        <taxon>Callorhinchidae</taxon>
        <taxon>Callorhinchus</taxon>
    </lineage>
</organism>
<evidence type="ECO:0000256" key="1">
    <source>
        <dbReference type="ARBA" id="ARBA00023284"/>
    </source>
</evidence>
<dbReference type="InterPro" id="IPR036249">
    <property type="entry name" value="Thioredoxin-like_sf"/>
</dbReference>
<keyword evidence="3" id="KW-1185">Reference proteome</keyword>
<dbReference type="AlphaFoldDB" id="A0A4W3HG06"/>
<accession>A0A4W3HG06</accession>
<reference evidence="3" key="2">
    <citation type="journal article" date="2007" name="PLoS Biol.">
        <title>Survey sequencing and comparative analysis of the elephant shark (Callorhinchus milii) genome.</title>
        <authorList>
            <person name="Venkatesh B."/>
            <person name="Kirkness E.F."/>
            <person name="Loh Y.H."/>
            <person name="Halpern A.L."/>
            <person name="Lee A.P."/>
            <person name="Johnson J."/>
            <person name="Dandona N."/>
            <person name="Viswanathan L.D."/>
            <person name="Tay A."/>
            <person name="Venter J.C."/>
            <person name="Strausberg R.L."/>
            <person name="Brenner S."/>
        </authorList>
    </citation>
    <scope>NUCLEOTIDE SEQUENCE [LARGE SCALE GENOMIC DNA]</scope>
</reference>
<reference evidence="2" key="5">
    <citation type="submission" date="2025-09" db="UniProtKB">
        <authorList>
            <consortium name="Ensembl"/>
        </authorList>
    </citation>
    <scope>IDENTIFICATION</scope>
</reference>
<dbReference type="GeneTree" id="ENSGT00940000161069"/>
<dbReference type="Pfam" id="PF10262">
    <property type="entry name" value="Rdx"/>
    <property type="match status" value="1"/>
</dbReference>
<dbReference type="Proteomes" id="UP000314986">
    <property type="component" value="Unassembled WGS sequence"/>
</dbReference>
<dbReference type="SUPFAM" id="SSF52833">
    <property type="entry name" value="Thioredoxin-like"/>
    <property type="match status" value="1"/>
</dbReference>
<protein>
    <recommendedName>
        <fullName evidence="4">Selenoprotein W</fullName>
    </recommendedName>
</protein>
<proteinExistence type="predicted"/>
<dbReference type="PANTHER" id="PTHR15124:SF18">
    <property type="entry name" value="SELENOPROTEIN W"/>
    <property type="match status" value="1"/>
</dbReference>
<reference evidence="3" key="3">
    <citation type="journal article" date="2014" name="Nature">
        <title>Elephant shark genome provides unique insights into gnathostome evolution.</title>
        <authorList>
            <consortium name="International Elephant Shark Genome Sequencing Consortium"/>
            <person name="Venkatesh B."/>
            <person name="Lee A.P."/>
            <person name="Ravi V."/>
            <person name="Maurya A.K."/>
            <person name="Lian M.M."/>
            <person name="Swann J.B."/>
            <person name="Ohta Y."/>
            <person name="Flajnik M.F."/>
            <person name="Sutoh Y."/>
            <person name="Kasahara M."/>
            <person name="Hoon S."/>
            <person name="Gangu V."/>
            <person name="Roy S.W."/>
            <person name="Irimia M."/>
            <person name="Korzh V."/>
            <person name="Kondrychyn I."/>
            <person name="Lim Z.W."/>
            <person name="Tay B.H."/>
            <person name="Tohari S."/>
            <person name="Kong K.W."/>
            <person name="Ho S."/>
            <person name="Lorente-Galdos B."/>
            <person name="Quilez J."/>
            <person name="Marques-Bonet T."/>
            <person name="Raney B.J."/>
            <person name="Ingham P.W."/>
            <person name="Tay A."/>
            <person name="Hillier L.W."/>
            <person name="Minx P."/>
            <person name="Boehm T."/>
            <person name="Wilson R.K."/>
            <person name="Brenner S."/>
            <person name="Warren W.C."/>
        </authorList>
    </citation>
    <scope>NUCLEOTIDE SEQUENCE [LARGE SCALE GENOMIC DNA]</scope>
</reference>
<reference evidence="3" key="1">
    <citation type="journal article" date="2006" name="Science">
        <title>Ancient noncoding elements conserved in the human genome.</title>
        <authorList>
            <person name="Venkatesh B."/>
            <person name="Kirkness E.F."/>
            <person name="Loh Y.H."/>
            <person name="Halpern A.L."/>
            <person name="Lee A.P."/>
            <person name="Johnson J."/>
            <person name="Dandona N."/>
            <person name="Viswanathan L.D."/>
            <person name="Tay A."/>
            <person name="Venter J.C."/>
            <person name="Strausberg R.L."/>
            <person name="Brenner S."/>
        </authorList>
    </citation>
    <scope>NUCLEOTIDE SEQUENCE [LARGE SCALE GENOMIC DNA]</scope>
</reference>
<name>A0A4W3HG06_CALMI</name>
<reference evidence="2" key="4">
    <citation type="submission" date="2025-08" db="UniProtKB">
        <authorList>
            <consortium name="Ensembl"/>
        </authorList>
    </citation>
    <scope>IDENTIFICATION</scope>
</reference>
<dbReference type="GO" id="GO:0005829">
    <property type="term" value="C:cytosol"/>
    <property type="evidence" value="ECO:0007669"/>
    <property type="project" value="TreeGrafter"/>
</dbReference>
<keyword evidence="1" id="KW-0676">Redox-active center</keyword>
<evidence type="ECO:0008006" key="4">
    <source>
        <dbReference type="Google" id="ProtNLM"/>
    </source>
</evidence>